<keyword evidence="4" id="KW-1185">Reference proteome</keyword>
<evidence type="ECO:0000313" key="3">
    <source>
        <dbReference type="EMBL" id="AGS73361.1"/>
    </source>
</evidence>
<sequence>MSRKAVVIGAGVAGILAAAALAPVVDQVVVLDRDALPDTPEHRKGVPQGRHAHLMMDGGLAAMDALVPGTDMRGHLLAAGAHEIHLSRDMIALTPEGWFHRWRRREHPMITCSRALLDWAVRTAVLDSCAGIEIRQAQVVGLMGSGERVTGVRVLADGAEESLEADFVVDASGRGSRIVKWLERLGIDGIRERTVDSGLVNSTRIYRVPRGAEDWPLTLVQPRPHTGEPGRSGMIVPIEGGRWMVSLGGSRGGEPPRDPDGFVEYALALPHPVVGQLIAGAEPLTQVFTSHSTSNARRYLEKAPAWPDGLVVLGDALATFNPSYGQGMSVAALGARILARNVHRRWGGPGLARRIQRELAKPVEGAWTLAVSSDVLYPGVVGGEPTASDLFAARYSKRLTRAATGSYTAASALWDVTGLRAAPTRLMRPGALLAALNGPSLPPLSGPPLTPGEHGILAGLIRGGRSEEAPVAP</sequence>
<reference evidence="3 4" key="2">
    <citation type="journal article" date="2013" name="J. Biotechnol.">
        <title>Complete genome sequence of the kirromycin producer Streptomyces collinus Tu 365 consisting of a linear chromosome and two linear plasmids.</title>
        <authorList>
            <person name="Ruckert C."/>
            <person name="Szczepanowski R."/>
            <person name="Albersmeier A."/>
            <person name="Goesmann A."/>
            <person name="Iftime D."/>
            <person name="Musiol E.M."/>
            <person name="Blin K."/>
            <person name="Wohlleben W."/>
            <person name="Puhler A."/>
            <person name="Kalinowski J."/>
            <person name="Weber T."/>
        </authorList>
    </citation>
    <scope>NUCLEOTIDE SEQUENCE [LARGE SCALE GENOMIC DNA]</scope>
    <source>
        <strain evidence="4">DSM 40733 / Tue 365</strain>
    </source>
</reference>
<dbReference type="HOGENOM" id="CLU_028028_2_1_11"/>
<dbReference type="PRINTS" id="PR00420">
    <property type="entry name" value="RNGMNOXGNASE"/>
</dbReference>
<proteinExistence type="predicted"/>
<dbReference type="SUPFAM" id="SSF51905">
    <property type="entry name" value="FAD/NAD(P)-binding domain"/>
    <property type="match status" value="1"/>
</dbReference>
<dbReference type="InterPro" id="IPR002938">
    <property type="entry name" value="FAD-bd"/>
</dbReference>
<dbReference type="Proteomes" id="UP000015423">
    <property type="component" value="Chromosome"/>
</dbReference>
<dbReference type="STRING" id="1214242.B446_32785"/>
<dbReference type="GO" id="GO:0071949">
    <property type="term" value="F:FAD binding"/>
    <property type="evidence" value="ECO:0007669"/>
    <property type="project" value="InterPro"/>
</dbReference>
<evidence type="ECO:0000259" key="2">
    <source>
        <dbReference type="Pfam" id="PF01494"/>
    </source>
</evidence>
<evidence type="ECO:0000313" key="4">
    <source>
        <dbReference type="Proteomes" id="UP000015423"/>
    </source>
</evidence>
<gene>
    <name evidence="3" type="ORF">B446_32785</name>
</gene>
<dbReference type="EMBL" id="CP006259">
    <property type="protein sequence ID" value="AGS73361.1"/>
    <property type="molecule type" value="Genomic_DNA"/>
</dbReference>
<dbReference type="KEGG" id="sci:B446_32785"/>
<dbReference type="PATRIC" id="fig|1214242.5.peg.6720"/>
<dbReference type="PANTHER" id="PTHR43422:SF3">
    <property type="entry name" value="THIAMINE THIAZOLE SYNTHASE"/>
    <property type="match status" value="1"/>
</dbReference>
<dbReference type="eggNOG" id="COG0654">
    <property type="taxonomic scope" value="Bacteria"/>
</dbReference>
<dbReference type="PANTHER" id="PTHR43422">
    <property type="entry name" value="THIAMINE THIAZOLE SYNTHASE"/>
    <property type="match status" value="1"/>
</dbReference>
<feature type="signal peptide" evidence="1">
    <location>
        <begin position="1"/>
        <end position="22"/>
    </location>
</feature>
<dbReference type="InterPro" id="IPR036188">
    <property type="entry name" value="FAD/NAD-bd_sf"/>
</dbReference>
<dbReference type="Pfam" id="PF01494">
    <property type="entry name" value="FAD_binding_3"/>
    <property type="match status" value="1"/>
</dbReference>
<feature type="chain" id="PRO_5038813334" description="FAD-binding domain-containing protein" evidence="1">
    <location>
        <begin position="23"/>
        <end position="473"/>
    </location>
</feature>
<organism evidence="3 4">
    <name type="scientific">Streptomyces collinus (strain DSM 40733 / Tue 365)</name>
    <dbReference type="NCBI Taxonomy" id="1214242"/>
    <lineage>
        <taxon>Bacteria</taxon>
        <taxon>Bacillati</taxon>
        <taxon>Actinomycetota</taxon>
        <taxon>Actinomycetes</taxon>
        <taxon>Kitasatosporales</taxon>
        <taxon>Streptomycetaceae</taxon>
        <taxon>Streptomyces</taxon>
    </lineage>
</organism>
<accession>S5V6N3</accession>
<evidence type="ECO:0000256" key="1">
    <source>
        <dbReference type="SAM" id="SignalP"/>
    </source>
</evidence>
<dbReference type="RefSeq" id="WP_020943770.1">
    <property type="nucleotide sequence ID" value="NC_021985.1"/>
</dbReference>
<dbReference type="AlphaFoldDB" id="S5V6N3"/>
<reference evidence="4" key="1">
    <citation type="submission" date="2012-10" db="EMBL/GenBank/DDBJ databases">
        <title>The complete genome sequence of Streptomyces collinus Tu 365.</title>
        <authorList>
            <person name="Ruckert C."/>
            <person name="Szczepanowski R."/>
            <person name="Goesmann A."/>
            <person name="Pross E.K."/>
            <person name="Musiol E.M."/>
            <person name="Blin K."/>
            <person name="Wohlleben W."/>
            <person name="Puhler A."/>
            <person name="Weber T."/>
            <person name="Kalinowski J."/>
        </authorList>
    </citation>
    <scope>NUCLEOTIDE SEQUENCE [LARGE SCALE GENOMIC DNA]</scope>
    <source>
        <strain evidence="4">DSM 40733 / Tue 365</strain>
    </source>
</reference>
<protein>
    <recommendedName>
        <fullName evidence="2">FAD-binding domain-containing protein</fullName>
    </recommendedName>
</protein>
<keyword evidence="1" id="KW-0732">Signal</keyword>
<dbReference type="Gene3D" id="3.50.50.60">
    <property type="entry name" value="FAD/NAD(P)-binding domain"/>
    <property type="match status" value="1"/>
</dbReference>
<feature type="domain" description="FAD-binding" evidence="2">
    <location>
        <begin position="5"/>
        <end position="340"/>
    </location>
</feature>
<name>S5V6N3_STRC3</name>